<proteinExistence type="predicted"/>
<organism evidence="1 2">
    <name type="scientific">Fructilactobacillus florum DSM 22689 = JCM 16035</name>
    <dbReference type="NCBI Taxonomy" id="1423745"/>
    <lineage>
        <taxon>Bacteria</taxon>
        <taxon>Bacillati</taxon>
        <taxon>Bacillota</taxon>
        <taxon>Bacilli</taxon>
        <taxon>Lactobacillales</taxon>
        <taxon>Lactobacillaceae</taxon>
        <taxon>Fructilactobacillus</taxon>
    </lineage>
</organism>
<dbReference type="PATRIC" id="fig|1423745.4.peg.1124"/>
<sequence length="177" mass="20239">MDHEPQMQQVEQTINTWLAALDQMPAMLQLTATQLQDVHAIVDSFSQITLGGYQRKPATWDDQLVADVMFSRFVLVMEDDEKTAKLYQMIPQALKSLFSYLGKQGLLPNAQHLIDWVNINARGLQDLSNPQLDQFYRDLVAAMRREGVVFSDRAAVQSFTQQYLEQHPQAGIKLDQE</sequence>
<name>A0A0R2CTE1_9LACO</name>
<dbReference type="RefSeq" id="WP_035421903.1">
    <property type="nucleotide sequence ID" value="NZ_AYZI01000006.1"/>
</dbReference>
<dbReference type="EMBL" id="AYZI01000006">
    <property type="protein sequence ID" value="KRM91340.1"/>
    <property type="molecule type" value="Genomic_DNA"/>
</dbReference>
<dbReference type="AlphaFoldDB" id="A0A0R2CTE1"/>
<accession>A0A0R2CTE1</accession>
<comment type="caution">
    <text evidence="1">The sequence shown here is derived from an EMBL/GenBank/DDBJ whole genome shotgun (WGS) entry which is preliminary data.</text>
</comment>
<evidence type="ECO:0000313" key="1">
    <source>
        <dbReference type="EMBL" id="KRM91340.1"/>
    </source>
</evidence>
<gene>
    <name evidence="1" type="ORF">FC87_GL001061</name>
</gene>
<protein>
    <submittedName>
        <fullName evidence="1">Uncharacterized protein</fullName>
    </submittedName>
</protein>
<dbReference type="Proteomes" id="UP000051586">
    <property type="component" value="Unassembled WGS sequence"/>
</dbReference>
<reference evidence="1 2" key="1">
    <citation type="journal article" date="2015" name="Genome Announc.">
        <title>Expanding the biotechnology potential of lactobacilli through comparative genomics of 213 strains and associated genera.</title>
        <authorList>
            <person name="Sun Z."/>
            <person name="Harris H.M."/>
            <person name="McCann A."/>
            <person name="Guo C."/>
            <person name="Argimon S."/>
            <person name="Zhang W."/>
            <person name="Yang X."/>
            <person name="Jeffery I.B."/>
            <person name="Cooney J.C."/>
            <person name="Kagawa T.F."/>
            <person name="Liu W."/>
            <person name="Song Y."/>
            <person name="Salvetti E."/>
            <person name="Wrobel A."/>
            <person name="Rasinkangas P."/>
            <person name="Parkhill J."/>
            <person name="Rea M.C."/>
            <person name="O'Sullivan O."/>
            <person name="Ritari J."/>
            <person name="Douillard F.P."/>
            <person name="Paul Ross R."/>
            <person name="Yang R."/>
            <person name="Briner A.E."/>
            <person name="Felis G.E."/>
            <person name="de Vos W.M."/>
            <person name="Barrangou R."/>
            <person name="Klaenhammer T.R."/>
            <person name="Caufield P.W."/>
            <person name="Cui Y."/>
            <person name="Zhang H."/>
            <person name="O'Toole P.W."/>
        </authorList>
    </citation>
    <scope>NUCLEOTIDE SEQUENCE [LARGE SCALE GENOMIC DNA]</scope>
    <source>
        <strain evidence="1 2">DSM 22689</strain>
    </source>
</reference>
<evidence type="ECO:0000313" key="2">
    <source>
        <dbReference type="Proteomes" id="UP000051586"/>
    </source>
</evidence>
<dbReference type="STRING" id="1423745.GCA_001311215_01986"/>